<dbReference type="SMART" id="SM00248">
    <property type="entry name" value="ANK"/>
    <property type="match status" value="18"/>
</dbReference>
<feature type="repeat" description="ANK" evidence="3">
    <location>
        <begin position="358"/>
        <end position="381"/>
    </location>
</feature>
<evidence type="ECO:0000313" key="5">
    <source>
        <dbReference type="EMBL" id="KIW80446.1"/>
    </source>
</evidence>
<dbReference type="Pfam" id="PF00023">
    <property type="entry name" value="Ank"/>
    <property type="match status" value="2"/>
</dbReference>
<protein>
    <submittedName>
        <fullName evidence="5">Unplaced genomic scaffold supercont1.4, whole genome shotgun sequence</fullName>
    </submittedName>
</protein>
<feature type="repeat" description="ANK" evidence="3">
    <location>
        <begin position="325"/>
        <end position="357"/>
    </location>
</feature>
<dbReference type="EMBL" id="KN846972">
    <property type="protein sequence ID" value="KIW80446.1"/>
    <property type="molecule type" value="Genomic_DNA"/>
</dbReference>
<feature type="repeat" description="ANK" evidence="3">
    <location>
        <begin position="115"/>
        <end position="147"/>
    </location>
</feature>
<gene>
    <name evidence="5" type="ORF">Z517_07062</name>
</gene>
<evidence type="ECO:0000313" key="6">
    <source>
        <dbReference type="Proteomes" id="UP000053029"/>
    </source>
</evidence>
<keyword evidence="1" id="KW-0677">Repeat</keyword>
<dbReference type="Gene3D" id="1.25.40.20">
    <property type="entry name" value="Ankyrin repeat-containing domain"/>
    <property type="match status" value="4"/>
</dbReference>
<dbReference type="HOGENOM" id="CLU_000134_58_2_1"/>
<keyword evidence="2 3" id="KW-0040">ANK repeat</keyword>
<feature type="repeat" description="ANK" evidence="3">
    <location>
        <begin position="459"/>
        <end position="491"/>
    </location>
</feature>
<feature type="compositionally biased region" description="Polar residues" evidence="4">
    <location>
        <begin position="21"/>
        <end position="33"/>
    </location>
</feature>
<dbReference type="Proteomes" id="UP000053029">
    <property type="component" value="Unassembled WGS sequence"/>
</dbReference>
<dbReference type="InterPro" id="IPR002110">
    <property type="entry name" value="Ankyrin_rpt"/>
</dbReference>
<feature type="repeat" description="ANK" evidence="3">
    <location>
        <begin position="426"/>
        <end position="458"/>
    </location>
</feature>
<feature type="repeat" description="ANK" evidence="3">
    <location>
        <begin position="148"/>
        <end position="180"/>
    </location>
</feature>
<dbReference type="InterPro" id="IPR051165">
    <property type="entry name" value="Multifunctional_ANK_Repeat"/>
</dbReference>
<dbReference type="GeneID" id="25306552"/>
<feature type="repeat" description="ANK" evidence="3">
    <location>
        <begin position="530"/>
        <end position="553"/>
    </location>
</feature>
<feature type="repeat" description="ANK" evidence="3">
    <location>
        <begin position="393"/>
        <end position="425"/>
    </location>
</feature>
<dbReference type="Pfam" id="PF12796">
    <property type="entry name" value="Ank_2"/>
    <property type="match status" value="5"/>
</dbReference>
<dbReference type="VEuPathDB" id="FungiDB:Z517_07062"/>
<evidence type="ECO:0000256" key="4">
    <source>
        <dbReference type="SAM" id="MobiDB-lite"/>
    </source>
</evidence>
<organism evidence="5 6">
    <name type="scientific">Fonsecaea pedrosoi CBS 271.37</name>
    <dbReference type="NCBI Taxonomy" id="1442368"/>
    <lineage>
        <taxon>Eukaryota</taxon>
        <taxon>Fungi</taxon>
        <taxon>Dikarya</taxon>
        <taxon>Ascomycota</taxon>
        <taxon>Pezizomycotina</taxon>
        <taxon>Eurotiomycetes</taxon>
        <taxon>Chaetothyriomycetidae</taxon>
        <taxon>Chaetothyriales</taxon>
        <taxon>Herpotrichiellaceae</taxon>
        <taxon>Fonsecaea</taxon>
    </lineage>
</organism>
<evidence type="ECO:0000256" key="3">
    <source>
        <dbReference type="PROSITE-ProRule" id="PRU00023"/>
    </source>
</evidence>
<dbReference type="PANTHER" id="PTHR24123">
    <property type="entry name" value="ANKYRIN REPEAT-CONTAINING"/>
    <property type="match status" value="1"/>
</dbReference>
<reference evidence="5 6" key="1">
    <citation type="submission" date="2015-01" db="EMBL/GenBank/DDBJ databases">
        <title>The Genome Sequence of Fonsecaea pedrosoi CBS 271.37.</title>
        <authorList>
            <consortium name="The Broad Institute Genomics Platform"/>
            <person name="Cuomo C."/>
            <person name="de Hoog S."/>
            <person name="Gorbushina A."/>
            <person name="Stielow B."/>
            <person name="Teixiera M."/>
            <person name="Abouelleil A."/>
            <person name="Chapman S.B."/>
            <person name="Priest M."/>
            <person name="Young S.K."/>
            <person name="Wortman J."/>
            <person name="Nusbaum C."/>
            <person name="Birren B."/>
        </authorList>
    </citation>
    <scope>NUCLEOTIDE SEQUENCE [LARGE SCALE GENOMIC DNA]</scope>
    <source>
        <strain evidence="5 6">CBS 271.37</strain>
    </source>
</reference>
<keyword evidence="6" id="KW-1185">Reference proteome</keyword>
<dbReference type="SUPFAM" id="SSF48403">
    <property type="entry name" value="Ankyrin repeat"/>
    <property type="match status" value="3"/>
</dbReference>
<dbReference type="PRINTS" id="PR01415">
    <property type="entry name" value="ANKYRIN"/>
</dbReference>
<name>A0A0D2DRD5_9EURO</name>
<feature type="repeat" description="ANK" evidence="3">
    <location>
        <begin position="737"/>
        <end position="769"/>
    </location>
</feature>
<feature type="repeat" description="ANK" evidence="3">
    <location>
        <begin position="298"/>
        <end position="325"/>
    </location>
</feature>
<feature type="repeat" description="ANK" evidence="3">
    <location>
        <begin position="194"/>
        <end position="226"/>
    </location>
</feature>
<dbReference type="PANTHER" id="PTHR24123:SF33">
    <property type="entry name" value="PROTEIN HOS4"/>
    <property type="match status" value="1"/>
</dbReference>
<dbReference type="PROSITE" id="PS50088">
    <property type="entry name" value="ANK_REPEAT"/>
    <property type="match status" value="11"/>
</dbReference>
<evidence type="ECO:0000256" key="2">
    <source>
        <dbReference type="ARBA" id="ARBA00023043"/>
    </source>
</evidence>
<accession>A0A0D2DRD5</accession>
<dbReference type="OrthoDB" id="4152109at2759"/>
<proteinExistence type="predicted"/>
<evidence type="ECO:0000256" key="1">
    <source>
        <dbReference type="ARBA" id="ARBA00022737"/>
    </source>
</evidence>
<dbReference type="STRING" id="1442368.A0A0D2DRD5"/>
<feature type="region of interest" description="Disordered" evidence="4">
    <location>
        <begin position="1"/>
        <end position="46"/>
    </location>
</feature>
<dbReference type="RefSeq" id="XP_013284254.1">
    <property type="nucleotide sequence ID" value="XM_013428800.1"/>
</dbReference>
<dbReference type="AlphaFoldDB" id="A0A0D2DRD5"/>
<sequence length="891" mass="97844">MADTTAPAEVQQDYGPDISEDPSSMVDSTSPAEPTQDYGPDINGTQEDFNEKLLQAAQDGDAQELIRYLKRGANINTMDESRCTVLHKAALNGRTEVTRILLAQNNLDVNAQDEDGQTALYGATVRKEEAIIELLLKAGAKITIETTTGDTALHQAASENYLQGVELLLGKGKTTTIKTSKEETALLVNDINGQGDSVLHVAARHGSEDVVKLLLKCQVDTTALDKGQKTALYRAFEYEQIYVVKLLPHQDDSLKSPDTNEMIRLAYATFSGDFPLVRELMSKEDSVNKEDSVSTILLHWAAAGGSQKIAELLLEKGFDVSSLYQYGTPLHFAAIAGEEEVSQLLLKNGADVNANDQYGMTPLHWAAEGGSTEVVKLLLERQCVAIIDSVSDDGQTALHWATLTGEKGVVEHLLEKGADFELRDEDGCTPLHRACVEGHAELIDILIKKGANSESRQRNGGTPLHLAAYNNKTDAIRKLLNHNVVSNARDDDDWTVLHWAADKGSKDAMELVLSSLKKESTGMIAAENKGGNTALHHACAEGHFEVVKLLLDKMKNTIAAQVDRNKYALAAAARSGAVDVVQLLVDWEANLMSTGSGEERNMFSMTEEQAKSVGDILWMNGSHWERSPRSARCSLQWAARKGDQYLLESVLSIDPTLLREGIPEDATAATPLYWSAFGGQEKLAKLLAEKLMGSPRRKMLPKEDGLKALKIAVRKGYNTIAQDLLEIMSNEPGGETNKWTPLHWAVHYRDKSVVQDMLRSGANPEERINKGKSALKLAQELSANEIQTLLENPLRFPRKPAPLKLPDSPGEGPTDVCNTFTANIVDFSLSEGTDTTLPIQKSVYDIIYGSGPEKIMEKIRRSWDIKQLEHQFRWIHLPANNVSDGAYPRPL</sequence>
<dbReference type="PROSITE" id="PS50297">
    <property type="entry name" value="ANK_REP_REGION"/>
    <property type="match status" value="10"/>
</dbReference>
<dbReference type="InterPro" id="IPR036770">
    <property type="entry name" value="Ankyrin_rpt-contain_sf"/>
</dbReference>